<dbReference type="EMBL" id="GL629794">
    <property type="protein sequence ID" value="EFX01294.1"/>
    <property type="molecule type" value="Genomic_DNA"/>
</dbReference>
<sequence length="430" mass="43900">MKGYTQLATATLVAAVSFTTPAAAAGRRSAFRFRNAEQSWQPAHETATPASAATHLDYVPHAALYDGDSRAFMNNVPLRDSVPPAPTTAPTSPFDHTGRLLARANSLDTCGFVDAEFTSPIYCNANYECVVNSNNFVIGCCPSSSSSCPVQTACVAKTAVSLTNSVNSYILTCSDVASPECVTYAYTGADYYGYNAYGCATASGKKPIEYHASDSSSSFSSSITATTSATTSSTSATTSSSSAASTTASSNSSKSSNHAGAIAGGVVGGIAGLAIIALAGFFFYRHSQKKKANLGGPGTPGVAPGGQPPYGNDPPPQQAQYYPPNPQSPQQFGYGYVPVATGAAAGAAVAGAAYTHNNEPHAAYGVAQSTSPLSAGAPSSSTPGTLHEPAAPYQSPTPAHGMGFQSGPVPTYDVPELSTERPDSELRELA</sequence>
<gene>
    <name evidence="8" type="ORF">CMQ_6236</name>
</gene>
<keyword evidence="7" id="KW-0732">Signal</keyword>
<feature type="compositionally biased region" description="Basic and acidic residues" evidence="5">
    <location>
        <begin position="418"/>
        <end position="430"/>
    </location>
</feature>
<proteinExistence type="predicted"/>
<dbReference type="InParanoid" id="F0XLY5"/>
<dbReference type="RefSeq" id="XP_014170776.1">
    <property type="nucleotide sequence ID" value="XM_014315301.1"/>
</dbReference>
<feature type="region of interest" description="Disordered" evidence="5">
    <location>
        <begin position="369"/>
        <end position="430"/>
    </location>
</feature>
<dbReference type="Proteomes" id="UP000007796">
    <property type="component" value="Unassembled WGS sequence"/>
</dbReference>
<dbReference type="InterPro" id="IPR051694">
    <property type="entry name" value="Immunoregulatory_rcpt-like"/>
</dbReference>
<evidence type="ECO:0000256" key="3">
    <source>
        <dbReference type="ARBA" id="ARBA00022989"/>
    </source>
</evidence>
<dbReference type="HOGENOM" id="CLU_554424_0_0_1"/>
<evidence type="ECO:0000313" key="8">
    <source>
        <dbReference type="EMBL" id="EFX01294.1"/>
    </source>
</evidence>
<accession>F0XLY5</accession>
<keyword evidence="3 6" id="KW-1133">Transmembrane helix</keyword>
<dbReference type="STRING" id="655863.F0XLY5"/>
<evidence type="ECO:0000256" key="5">
    <source>
        <dbReference type="SAM" id="MobiDB-lite"/>
    </source>
</evidence>
<evidence type="ECO:0000256" key="2">
    <source>
        <dbReference type="ARBA" id="ARBA00022692"/>
    </source>
</evidence>
<reference evidence="8 9" key="1">
    <citation type="journal article" date="2011" name="Proc. Natl. Acad. Sci. U.S.A.">
        <title>Genome and transcriptome analyses of the mountain pine beetle-fungal symbiont Grosmannia clavigera, a lodgepole pine pathogen.</title>
        <authorList>
            <person name="DiGuistini S."/>
            <person name="Wang Y."/>
            <person name="Liao N.Y."/>
            <person name="Taylor G."/>
            <person name="Tanguay P."/>
            <person name="Feau N."/>
            <person name="Henrissat B."/>
            <person name="Chan S.K."/>
            <person name="Hesse-Orce U."/>
            <person name="Alamouti S.M."/>
            <person name="Tsui C.K.M."/>
            <person name="Docking R.T."/>
            <person name="Levasseur A."/>
            <person name="Haridas S."/>
            <person name="Robertson G."/>
            <person name="Birol I."/>
            <person name="Holt R.A."/>
            <person name="Marra M.A."/>
            <person name="Hamelin R.C."/>
            <person name="Hirst M."/>
            <person name="Jones S.J.M."/>
            <person name="Bohlmann J."/>
            <person name="Breuil C."/>
        </authorList>
    </citation>
    <scope>NUCLEOTIDE SEQUENCE [LARGE SCALE GENOMIC DNA]</scope>
    <source>
        <strain evidence="9">kw1407 / UAMH 11150</strain>
    </source>
</reference>
<dbReference type="GO" id="GO:0071944">
    <property type="term" value="C:cell periphery"/>
    <property type="evidence" value="ECO:0007669"/>
    <property type="project" value="UniProtKB-ARBA"/>
</dbReference>
<keyword evidence="9" id="KW-1185">Reference proteome</keyword>
<feature type="chain" id="PRO_5003262271" evidence="7">
    <location>
        <begin position="25"/>
        <end position="430"/>
    </location>
</feature>
<name>F0XLY5_GROCL</name>
<protein>
    <submittedName>
        <fullName evidence="8">Uncharacterized protein</fullName>
    </submittedName>
</protein>
<dbReference type="GO" id="GO:0016020">
    <property type="term" value="C:membrane"/>
    <property type="evidence" value="ECO:0007669"/>
    <property type="project" value="UniProtKB-SubCell"/>
</dbReference>
<dbReference type="AlphaFoldDB" id="F0XLY5"/>
<feature type="transmembrane region" description="Helical" evidence="6">
    <location>
        <begin position="259"/>
        <end position="284"/>
    </location>
</feature>
<feature type="region of interest" description="Disordered" evidence="5">
    <location>
        <begin position="292"/>
        <end position="330"/>
    </location>
</feature>
<evidence type="ECO:0000256" key="6">
    <source>
        <dbReference type="SAM" id="Phobius"/>
    </source>
</evidence>
<evidence type="ECO:0000313" key="9">
    <source>
        <dbReference type="Proteomes" id="UP000007796"/>
    </source>
</evidence>
<keyword evidence="4 6" id="KW-0472">Membrane</keyword>
<keyword evidence="2 6" id="KW-0812">Transmembrane</keyword>
<feature type="region of interest" description="Disordered" evidence="5">
    <location>
        <begin position="230"/>
        <end position="257"/>
    </location>
</feature>
<feature type="compositionally biased region" description="Polar residues" evidence="5">
    <location>
        <begin position="369"/>
        <end position="384"/>
    </location>
</feature>
<feature type="signal peptide" evidence="7">
    <location>
        <begin position="1"/>
        <end position="24"/>
    </location>
</feature>
<feature type="compositionally biased region" description="Pro residues" evidence="5">
    <location>
        <begin position="311"/>
        <end position="327"/>
    </location>
</feature>
<dbReference type="PANTHER" id="PTHR15549">
    <property type="entry name" value="PAIRED IMMUNOGLOBULIN-LIKE TYPE 2 RECEPTOR"/>
    <property type="match status" value="1"/>
</dbReference>
<organism evidence="9">
    <name type="scientific">Grosmannia clavigera (strain kw1407 / UAMH 11150)</name>
    <name type="common">Blue stain fungus</name>
    <name type="synonym">Graphiocladiella clavigera</name>
    <dbReference type="NCBI Taxonomy" id="655863"/>
    <lineage>
        <taxon>Eukaryota</taxon>
        <taxon>Fungi</taxon>
        <taxon>Dikarya</taxon>
        <taxon>Ascomycota</taxon>
        <taxon>Pezizomycotina</taxon>
        <taxon>Sordariomycetes</taxon>
        <taxon>Sordariomycetidae</taxon>
        <taxon>Ophiostomatales</taxon>
        <taxon>Ophiostomataceae</taxon>
        <taxon>Leptographium</taxon>
    </lineage>
</organism>
<evidence type="ECO:0000256" key="7">
    <source>
        <dbReference type="SAM" id="SignalP"/>
    </source>
</evidence>
<comment type="subcellular location">
    <subcellularLocation>
        <location evidence="1">Membrane</location>
        <topology evidence="1">Single-pass membrane protein</topology>
    </subcellularLocation>
</comment>
<evidence type="ECO:0000256" key="1">
    <source>
        <dbReference type="ARBA" id="ARBA00004167"/>
    </source>
</evidence>
<dbReference type="GeneID" id="25979647"/>
<evidence type="ECO:0000256" key="4">
    <source>
        <dbReference type="ARBA" id="ARBA00023136"/>
    </source>
</evidence>
<dbReference type="eggNOG" id="ENOG502QRH7">
    <property type="taxonomic scope" value="Eukaryota"/>
</dbReference>